<feature type="non-terminal residue" evidence="2">
    <location>
        <position position="1"/>
    </location>
</feature>
<feature type="compositionally biased region" description="Basic and acidic residues" evidence="1">
    <location>
        <begin position="140"/>
        <end position="152"/>
    </location>
</feature>
<feature type="region of interest" description="Disordered" evidence="1">
    <location>
        <begin position="136"/>
        <end position="157"/>
    </location>
</feature>
<evidence type="ECO:0008006" key="4">
    <source>
        <dbReference type="Google" id="ProtNLM"/>
    </source>
</evidence>
<dbReference type="EMBL" id="CATQJA010001506">
    <property type="protein sequence ID" value="CAJ0567580.1"/>
    <property type="molecule type" value="Genomic_DNA"/>
</dbReference>
<keyword evidence="3" id="KW-1185">Reference proteome</keyword>
<accession>A0AA36FU95</accession>
<organism evidence="2 3">
    <name type="scientific">Mesorhabditis spiculigera</name>
    <dbReference type="NCBI Taxonomy" id="96644"/>
    <lineage>
        <taxon>Eukaryota</taxon>
        <taxon>Metazoa</taxon>
        <taxon>Ecdysozoa</taxon>
        <taxon>Nematoda</taxon>
        <taxon>Chromadorea</taxon>
        <taxon>Rhabditida</taxon>
        <taxon>Rhabditina</taxon>
        <taxon>Rhabditomorpha</taxon>
        <taxon>Rhabditoidea</taxon>
        <taxon>Rhabditidae</taxon>
        <taxon>Mesorhabditinae</taxon>
        <taxon>Mesorhabditis</taxon>
    </lineage>
</organism>
<name>A0AA36FU95_9BILA</name>
<dbReference type="Proteomes" id="UP001177023">
    <property type="component" value="Unassembled WGS sequence"/>
</dbReference>
<feature type="region of interest" description="Disordered" evidence="1">
    <location>
        <begin position="97"/>
        <end position="124"/>
    </location>
</feature>
<dbReference type="Gene3D" id="2.60.40.10">
    <property type="entry name" value="Immunoglobulins"/>
    <property type="match status" value="1"/>
</dbReference>
<protein>
    <recommendedName>
        <fullName evidence="4">Ig-like domain-containing protein</fullName>
    </recommendedName>
</protein>
<evidence type="ECO:0000313" key="2">
    <source>
        <dbReference type="EMBL" id="CAJ0567580.1"/>
    </source>
</evidence>
<proteinExistence type="predicted"/>
<sequence length="331" mass="36974">MRTLGSKLLAVVVSGGRRRRKKATARNVFDAKEMVNVEEACRARCRFRSGVDTSEALSGSARCHDKYGRFAMVSGFAARMRVSVSWPRNVHDIVLGSRNTQATRASRQRGAASRRPAAKKTTDSTYLQTSAALGMNRDACSSREKHEKEKKTYTTSLTAPDSSIQEMDNSALFCRRPELIAAKSARPTFSWYRNDVEIFSNTSRYVTSRGDLVVLDDGLPMDGSYRVTAWLDALGEAASGVYFVATDNTDRTENPFSIIYGPADLELLDDEGPEMAEFNCLPSYSSDFNIHWYIDGGEATEEHRRINLEQHMRRLIISRKAALLKGKQQAT</sequence>
<comment type="caution">
    <text evidence="2">The sequence shown here is derived from an EMBL/GenBank/DDBJ whole genome shotgun (WGS) entry which is preliminary data.</text>
</comment>
<evidence type="ECO:0000313" key="3">
    <source>
        <dbReference type="Proteomes" id="UP001177023"/>
    </source>
</evidence>
<dbReference type="InterPro" id="IPR013783">
    <property type="entry name" value="Ig-like_fold"/>
</dbReference>
<evidence type="ECO:0000256" key="1">
    <source>
        <dbReference type="SAM" id="MobiDB-lite"/>
    </source>
</evidence>
<reference evidence="2" key="1">
    <citation type="submission" date="2023-06" db="EMBL/GenBank/DDBJ databases">
        <authorList>
            <person name="Delattre M."/>
        </authorList>
    </citation>
    <scope>NUCLEOTIDE SEQUENCE</scope>
    <source>
        <strain evidence="2">AF72</strain>
    </source>
</reference>
<gene>
    <name evidence="2" type="ORF">MSPICULIGERA_LOCUS6128</name>
</gene>
<feature type="compositionally biased region" description="Low complexity" evidence="1">
    <location>
        <begin position="100"/>
        <end position="115"/>
    </location>
</feature>
<dbReference type="AlphaFoldDB" id="A0AA36FU95"/>